<reference evidence="7" key="1">
    <citation type="submission" date="2016-02" db="EMBL/GenBank/DDBJ databases">
        <authorList>
            <person name="Rodrigo-Torres Lidia"/>
            <person name="Arahal R.David."/>
        </authorList>
    </citation>
    <scope>NUCLEOTIDE SEQUENCE [LARGE SCALE GENOMIC DNA]</scope>
    <source>
        <strain evidence="7">CECT 8713</strain>
    </source>
</reference>
<evidence type="ECO:0000256" key="3">
    <source>
        <dbReference type="ARBA" id="ARBA00022691"/>
    </source>
</evidence>
<protein>
    <recommendedName>
        <fullName evidence="1">tRNA-uridine aminocarboxypropyltransferase</fullName>
        <ecNumber evidence="1">2.5.1.25</ecNumber>
    </recommendedName>
</protein>
<sequence>MKLHALHHLYQQRLSRSTRPFKARGANVDRCTHCMVVRRLCICEEKVTHRTHAAFLLVMYDDEVLKPSNTGRLIADSVEETYAFIWSRTEPNKEMLALVNDPKWQPYIVFPAQYAELERVRTEPVSEKGKRPLFILIDGTWQEAKKIFRKSPWMHNFPVLSIQAESLSRYGVREASGESQLATAEVAAKVLALNGDKLAAESLDAWFDVFREHYLTGKKQRQLPVPGALDTYREVVKRQINKH</sequence>
<dbReference type="PANTHER" id="PTHR21392">
    <property type="entry name" value="TRNA-URIDINE AMINOCARBOXYPROPYLTRANSFERASE 2"/>
    <property type="match status" value="1"/>
</dbReference>
<dbReference type="Pfam" id="PF03942">
    <property type="entry name" value="DTW"/>
    <property type="match status" value="1"/>
</dbReference>
<dbReference type="InterPro" id="IPR039262">
    <property type="entry name" value="DTWD2/TAPT"/>
</dbReference>
<proteinExistence type="predicted"/>
<feature type="domain" description="DTW" evidence="5">
    <location>
        <begin position="27"/>
        <end position="219"/>
    </location>
</feature>
<organism evidence="6 7">
    <name type="scientific">Grimontia marina</name>
    <dbReference type="NCBI Taxonomy" id="646534"/>
    <lineage>
        <taxon>Bacteria</taxon>
        <taxon>Pseudomonadati</taxon>
        <taxon>Pseudomonadota</taxon>
        <taxon>Gammaproteobacteria</taxon>
        <taxon>Vibrionales</taxon>
        <taxon>Vibrionaceae</taxon>
        <taxon>Grimontia</taxon>
    </lineage>
</organism>
<dbReference type="InterPro" id="IPR005636">
    <property type="entry name" value="DTW"/>
</dbReference>
<dbReference type="Proteomes" id="UP000073601">
    <property type="component" value="Unassembled WGS sequence"/>
</dbReference>
<dbReference type="AlphaFoldDB" id="A0A128FH46"/>
<name>A0A128FH46_9GAMM</name>
<evidence type="ECO:0000256" key="2">
    <source>
        <dbReference type="ARBA" id="ARBA00022679"/>
    </source>
</evidence>
<dbReference type="GO" id="GO:0008033">
    <property type="term" value="P:tRNA processing"/>
    <property type="evidence" value="ECO:0007669"/>
    <property type="project" value="UniProtKB-KW"/>
</dbReference>
<keyword evidence="7" id="KW-1185">Reference proteome</keyword>
<evidence type="ECO:0000256" key="4">
    <source>
        <dbReference type="ARBA" id="ARBA00022694"/>
    </source>
</evidence>
<dbReference type="RefSeq" id="WP_062713765.1">
    <property type="nucleotide sequence ID" value="NZ_CAWRCI010000053.1"/>
</dbReference>
<gene>
    <name evidence="6" type="ORF">GMA8713_04156</name>
</gene>
<evidence type="ECO:0000259" key="5">
    <source>
        <dbReference type="SMART" id="SM01144"/>
    </source>
</evidence>
<keyword evidence="4" id="KW-0819">tRNA processing</keyword>
<dbReference type="EC" id="2.5.1.25" evidence="1"/>
<keyword evidence="2" id="KW-0808">Transferase</keyword>
<dbReference type="PANTHER" id="PTHR21392:SF1">
    <property type="entry name" value="TRNA-URIDINE AMINOCARBOXYPROPYLTRANSFERASE"/>
    <property type="match status" value="1"/>
</dbReference>
<accession>A0A128FH46</accession>
<evidence type="ECO:0000313" key="6">
    <source>
        <dbReference type="EMBL" id="CZF86123.1"/>
    </source>
</evidence>
<evidence type="ECO:0000313" key="7">
    <source>
        <dbReference type="Proteomes" id="UP000073601"/>
    </source>
</evidence>
<keyword evidence="3" id="KW-0949">S-adenosyl-L-methionine</keyword>
<dbReference type="GO" id="GO:0016432">
    <property type="term" value="F:tRNA-uridine aminocarboxypropyltransferase activity"/>
    <property type="evidence" value="ECO:0007669"/>
    <property type="project" value="UniProtKB-EC"/>
</dbReference>
<dbReference type="SMART" id="SM01144">
    <property type="entry name" value="DTW"/>
    <property type="match status" value="1"/>
</dbReference>
<dbReference type="OrthoDB" id="370626at2"/>
<dbReference type="EMBL" id="FIZY01000053">
    <property type="protein sequence ID" value="CZF86123.1"/>
    <property type="molecule type" value="Genomic_DNA"/>
</dbReference>
<evidence type="ECO:0000256" key="1">
    <source>
        <dbReference type="ARBA" id="ARBA00012386"/>
    </source>
</evidence>